<evidence type="ECO:0000256" key="1">
    <source>
        <dbReference type="SAM" id="MobiDB-lite"/>
    </source>
</evidence>
<organism evidence="2 3">
    <name type="scientific">Mycena alexandri</name>
    <dbReference type="NCBI Taxonomy" id="1745969"/>
    <lineage>
        <taxon>Eukaryota</taxon>
        <taxon>Fungi</taxon>
        <taxon>Dikarya</taxon>
        <taxon>Basidiomycota</taxon>
        <taxon>Agaricomycotina</taxon>
        <taxon>Agaricomycetes</taxon>
        <taxon>Agaricomycetidae</taxon>
        <taxon>Agaricales</taxon>
        <taxon>Marasmiineae</taxon>
        <taxon>Mycenaceae</taxon>
        <taxon>Mycena</taxon>
    </lineage>
</organism>
<protein>
    <submittedName>
        <fullName evidence="2">Uncharacterized protein</fullName>
    </submittedName>
</protein>
<feature type="region of interest" description="Disordered" evidence="1">
    <location>
        <begin position="54"/>
        <end position="80"/>
    </location>
</feature>
<dbReference type="Proteomes" id="UP001218188">
    <property type="component" value="Unassembled WGS sequence"/>
</dbReference>
<feature type="compositionally biased region" description="Pro residues" evidence="1">
    <location>
        <begin position="60"/>
        <end position="69"/>
    </location>
</feature>
<gene>
    <name evidence="2" type="ORF">C8F04DRAFT_1187719</name>
</gene>
<dbReference type="AlphaFoldDB" id="A0AAD6SK83"/>
<proteinExistence type="predicted"/>
<name>A0AAD6SK83_9AGAR</name>
<dbReference type="EMBL" id="JARJCM010000101">
    <property type="protein sequence ID" value="KAJ7029506.1"/>
    <property type="molecule type" value="Genomic_DNA"/>
</dbReference>
<comment type="caution">
    <text evidence="2">The sequence shown here is derived from an EMBL/GenBank/DDBJ whole genome shotgun (WGS) entry which is preliminary data.</text>
</comment>
<evidence type="ECO:0000313" key="3">
    <source>
        <dbReference type="Proteomes" id="UP001218188"/>
    </source>
</evidence>
<accession>A0AAD6SK83</accession>
<keyword evidence="3" id="KW-1185">Reference proteome</keyword>
<sequence length="111" mass="12622">MRRQLGIPFPLMPPILPPRIPPGSVPPYLVPALDSPLEPHIEFDFFARFREETTLRDPEQPFPEDPLPGEPGFKDEEDFGGELRRLGGGVESQKIPRIPIRPVCLFGKRLR</sequence>
<evidence type="ECO:0000313" key="2">
    <source>
        <dbReference type="EMBL" id="KAJ7029506.1"/>
    </source>
</evidence>
<reference evidence="2" key="1">
    <citation type="submission" date="2023-03" db="EMBL/GenBank/DDBJ databases">
        <title>Massive genome expansion in bonnet fungi (Mycena s.s.) driven by repeated elements and novel gene families across ecological guilds.</title>
        <authorList>
            <consortium name="Lawrence Berkeley National Laboratory"/>
            <person name="Harder C.B."/>
            <person name="Miyauchi S."/>
            <person name="Viragh M."/>
            <person name="Kuo A."/>
            <person name="Thoen E."/>
            <person name="Andreopoulos B."/>
            <person name="Lu D."/>
            <person name="Skrede I."/>
            <person name="Drula E."/>
            <person name="Henrissat B."/>
            <person name="Morin E."/>
            <person name="Kohler A."/>
            <person name="Barry K."/>
            <person name="LaButti K."/>
            <person name="Morin E."/>
            <person name="Salamov A."/>
            <person name="Lipzen A."/>
            <person name="Mereny Z."/>
            <person name="Hegedus B."/>
            <person name="Baldrian P."/>
            <person name="Stursova M."/>
            <person name="Weitz H."/>
            <person name="Taylor A."/>
            <person name="Grigoriev I.V."/>
            <person name="Nagy L.G."/>
            <person name="Martin F."/>
            <person name="Kauserud H."/>
        </authorList>
    </citation>
    <scope>NUCLEOTIDE SEQUENCE</scope>
    <source>
        <strain evidence="2">CBHHK200</strain>
    </source>
</reference>